<dbReference type="Gene3D" id="3.40.50.80">
    <property type="entry name" value="Nucleotide-binding domain of ferredoxin-NADP reductase (FNR) module"/>
    <property type="match status" value="1"/>
</dbReference>
<accession>A0A4Q7VQ38</accession>
<evidence type="ECO:0000259" key="3">
    <source>
        <dbReference type="PROSITE" id="PS51384"/>
    </source>
</evidence>
<dbReference type="PANTHER" id="PTHR30157">
    <property type="entry name" value="FERRIC REDUCTASE, NADPH-DEPENDENT"/>
    <property type="match status" value="1"/>
</dbReference>
<dbReference type="Pfam" id="PF08021">
    <property type="entry name" value="FAD_binding_9"/>
    <property type="match status" value="1"/>
</dbReference>
<dbReference type="PROSITE" id="PS51384">
    <property type="entry name" value="FAD_FR"/>
    <property type="match status" value="1"/>
</dbReference>
<dbReference type="AlphaFoldDB" id="A0A4Q7VQ38"/>
<reference evidence="4 5" key="1">
    <citation type="submission" date="2019-02" db="EMBL/GenBank/DDBJ databases">
        <title>Genomic Encyclopedia of Type Strains, Phase IV (KMG-IV): sequencing the most valuable type-strain genomes for metagenomic binning, comparative biology and taxonomic classification.</title>
        <authorList>
            <person name="Goeker M."/>
        </authorList>
    </citation>
    <scope>NUCLEOTIDE SEQUENCE [LARGE SCALE GENOMIC DNA]</scope>
    <source>
        <strain evidence="4 5">DSM 23814</strain>
    </source>
</reference>
<proteinExistence type="inferred from homology"/>
<protein>
    <submittedName>
        <fullName evidence="4">NADPH-dependent ferric siderophore reductase</fullName>
    </submittedName>
</protein>
<sequence>MMTAFQTSTTVPLRDAENVLTQVLEHLREHELFAVRQENTWQVDYADAKITFTVQADGLHAHVAAPTAATLYEGRMMVFHHIQEFGNCKPEAIQWQGDEVMLERPPAFRLITVQAVSEVGPHMRRVRFGADDLARYDREDNIHCKLIFPQPGVAEPQWPTLAANGMPQFPKGDMRLDIRTYTIRRISAPQGWFDVDFVLHEDAGPGSRWAAQAAAGQQIGLSGPGGRTASVAGWMLLAGDETALPAIARIGEALPADTTGVVMIEVQTPADQIPLAMPAGMTVQWLHRASEPAGTTTLLSDAIQVCPIATDADRFVWVGAEFSTAQTVRAWLRDTVGLGSKEQLVVAYWRRGLDETQMKSAPARQTAEPQGTQAGA</sequence>
<comment type="caution">
    <text evidence="4">The sequence shown here is derived from an EMBL/GenBank/DDBJ whole genome shotgun (WGS) entry which is preliminary data.</text>
</comment>
<gene>
    <name evidence="4" type="ORF">EV681_0270</name>
</gene>
<dbReference type="InterPro" id="IPR007037">
    <property type="entry name" value="SIP_rossman_dom"/>
</dbReference>
<keyword evidence="5" id="KW-1185">Reference proteome</keyword>
<evidence type="ECO:0000256" key="1">
    <source>
        <dbReference type="ARBA" id="ARBA00035644"/>
    </source>
</evidence>
<comment type="similarity">
    <text evidence="1">Belongs to the SIP oxidoreductase family.</text>
</comment>
<evidence type="ECO:0000313" key="5">
    <source>
        <dbReference type="Proteomes" id="UP000293398"/>
    </source>
</evidence>
<dbReference type="EMBL" id="SHKO01000001">
    <property type="protein sequence ID" value="RZT98492.1"/>
    <property type="molecule type" value="Genomic_DNA"/>
</dbReference>
<name>A0A4Q7VQ38_9BURK</name>
<dbReference type="GO" id="GO:0016491">
    <property type="term" value="F:oxidoreductase activity"/>
    <property type="evidence" value="ECO:0007669"/>
    <property type="project" value="InterPro"/>
</dbReference>
<organism evidence="4 5">
    <name type="scientific">Advenella incenata</name>
    <dbReference type="NCBI Taxonomy" id="267800"/>
    <lineage>
        <taxon>Bacteria</taxon>
        <taxon>Pseudomonadati</taxon>
        <taxon>Pseudomonadota</taxon>
        <taxon>Betaproteobacteria</taxon>
        <taxon>Burkholderiales</taxon>
        <taxon>Alcaligenaceae</taxon>
    </lineage>
</organism>
<feature type="region of interest" description="Disordered" evidence="2">
    <location>
        <begin position="357"/>
        <end position="376"/>
    </location>
</feature>
<evidence type="ECO:0000313" key="4">
    <source>
        <dbReference type="EMBL" id="RZT98492.1"/>
    </source>
</evidence>
<feature type="domain" description="FAD-binding FR-type" evidence="3">
    <location>
        <begin position="103"/>
        <end position="231"/>
    </location>
</feature>
<dbReference type="InterPro" id="IPR039374">
    <property type="entry name" value="SIP_fam"/>
</dbReference>
<dbReference type="PANTHER" id="PTHR30157:SF0">
    <property type="entry name" value="NADPH-DEPENDENT FERRIC-CHELATE REDUCTASE"/>
    <property type="match status" value="1"/>
</dbReference>
<dbReference type="Proteomes" id="UP000293398">
    <property type="component" value="Unassembled WGS sequence"/>
</dbReference>
<dbReference type="InterPro" id="IPR017927">
    <property type="entry name" value="FAD-bd_FR_type"/>
</dbReference>
<dbReference type="InterPro" id="IPR013113">
    <property type="entry name" value="SIP_FAD-bd"/>
</dbReference>
<dbReference type="RefSeq" id="WP_242612103.1">
    <property type="nucleotide sequence ID" value="NZ_SHKO01000001.1"/>
</dbReference>
<feature type="compositionally biased region" description="Polar residues" evidence="2">
    <location>
        <begin position="367"/>
        <end position="376"/>
    </location>
</feature>
<dbReference type="InterPro" id="IPR017938">
    <property type="entry name" value="Riboflavin_synthase-like_b-brl"/>
</dbReference>
<dbReference type="SUPFAM" id="SSF63380">
    <property type="entry name" value="Riboflavin synthase domain-like"/>
    <property type="match status" value="1"/>
</dbReference>
<dbReference type="CDD" id="cd06193">
    <property type="entry name" value="siderophore_interacting"/>
    <property type="match status" value="1"/>
</dbReference>
<dbReference type="InterPro" id="IPR039261">
    <property type="entry name" value="FNR_nucleotide-bd"/>
</dbReference>
<evidence type="ECO:0000256" key="2">
    <source>
        <dbReference type="SAM" id="MobiDB-lite"/>
    </source>
</evidence>
<dbReference type="InterPro" id="IPR014543">
    <property type="entry name" value="UCP028291"/>
</dbReference>
<dbReference type="Gene3D" id="3.30.310.50">
    <property type="entry name" value="Alpha-D-phosphohexomutase, C-terminal domain"/>
    <property type="match status" value="1"/>
</dbReference>
<dbReference type="Pfam" id="PF04954">
    <property type="entry name" value="SIP"/>
    <property type="match status" value="1"/>
</dbReference>
<dbReference type="Gene3D" id="2.40.30.10">
    <property type="entry name" value="Translation factors"/>
    <property type="match status" value="1"/>
</dbReference>
<dbReference type="Pfam" id="PF09981">
    <property type="entry name" value="DUF2218"/>
    <property type="match status" value="1"/>
</dbReference>